<dbReference type="PROSITE" id="PS50234">
    <property type="entry name" value="VWFA"/>
    <property type="match status" value="1"/>
</dbReference>
<dbReference type="GeneID" id="30018890"/>
<organism evidence="2 3">
    <name type="scientific">Cordyceps fumosorosea (strain ARSEF 2679)</name>
    <name type="common">Isaria fumosorosea</name>
    <dbReference type="NCBI Taxonomy" id="1081104"/>
    <lineage>
        <taxon>Eukaryota</taxon>
        <taxon>Fungi</taxon>
        <taxon>Dikarya</taxon>
        <taxon>Ascomycota</taxon>
        <taxon>Pezizomycotina</taxon>
        <taxon>Sordariomycetes</taxon>
        <taxon>Hypocreomycetidae</taxon>
        <taxon>Hypocreales</taxon>
        <taxon>Cordycipitaceae</taxon>
        <taxon>Cordyceps</taxon>
    </lineage>
</organism>
<protein>
    <submittedName>
        <fullName evidence="2">von Willebrand factor, type A</fullName>
    </submittedName>
</protein>
<comment type="caution">
    <text evidence="2">The sequence shown here is derived from an EMBL/GenBank/DDBJ whole genome shotgun (WGS) entry which is preliminary data.</text>
</comment>
<reference evidence="2 3" key="1">
    <citation type="journal article" date="2016" name="Genome Biol. Evol.">
        <title>Divergent and convergent evolution of fungal pathogenicity.</title>
        <authorList>
            <person name="Shang Y."/>
            <person name="Xiao G."/>
            <person name="Zheng P."/>
            <person name="Cen K."/>
            <person name="Zhan S."/>
            <person name="Wang C."/>
        </authorList>
    </citation>
    <scope>NUCLEOTIDE SEQUENCE [LARGE SCALE GENOMIC DNA]</scope>
    <source>
        <strain evidence="2 3">ARSEF 2679</strain>
    </source>
</reference>
<dbReference type="InterPro" id="IPR032838">
    <property type="entry name" value="Vwaint_dom"/>
</dbReference>
<dbReference type="InterPro" id="IPR036465">
    <property type="entry name" value="vWFA_dom_sf"/>
</dbReference>
<dbReference type="Gene3D" id="3.40.50.410">
    <property type="entry name" value="von Willebrand factor, type A domain"/>
    <property type="match status" value="1"/>
</dbReference>
<dbReference type="OrthoDB" id="10264538at2759"/>
<sequence length="742" mass="80587">MRVLSLLDIDENRSPSGCLQLESFPQKNALIASLQPPNEPPVAVHHVPCDIVLVIDVSGSMFDAAPVPGESESEANGLSILDLVKHAALTIIETMDERDRLSIVTFASSVTVLQPLECMTDENKKTSRNNINSMVPKDATNLWHGILTGLKQFEGVNSDGKVPAIMVLTDGMPNHMCPPAGYIPKLRTKLPLPATIHTFGFGYSLQSGLLKSIAEIGNGNYSFIPDAGMIGTVFVHAVANLQSTYATEATLNLRYGPDTQIREAMGTSVLTSLPEPFVEPSQSGTQLCLPLGNIQYGQSRDVFLHFHSPHVSQLCGMNPGPLPIVEATIAYKLVLGNAKGNYTSTTVTHNLMEKSSMPEETVAYHESRAQICSFLSGLFPIEKQGVHAASAMGSDFEQITADLEALIEKLPSRKFSDPLNKSLMQDLAGEEPEGQISIALSKDSFFWKWGQHYLPSFLNAHTRQVCNSFKDPGPLQYGCNSSLFITCRDRLDEAFDNLPAPEPSRHKEIARSHGVRGFAFPISSASTSMGSYTPISTASVSMSSYRNSRGVCFAGTTLVQLASGRDVEIRRLRRGMKLQTPLGSRKVTAVLRTPVKDETLCRVGSVLVTPWHPISLDGKTWTFPADVAEKAVRFTGSVYSIMLQRDRNPDAHALRLDGLWGVTLGHGVTSGGDVRAHVFFGDYMEVCKSLKSLAVGPRGEFIGGGVGRDAHNGLVCSFTKDASRGRPLTWSDSVRGKDILRS</sequence>
<name>A0A162LHD7_CORFA</name>
<dbReference type="PANTHER" id="PTHR10579:SF156">
    <property type="entry name" value="VWFA DOMAIN-CONTAINING PROTEIN"/>
    <property type="match status" value="1"/>
</dbReference>
<evidence type="ECO:0000259" key="1">
    <source>
        <dbReference type="PROSITE" id="PS50234"/>
    </source>
</evidence>
<keyword evidence="3" id="KW-1185">Reference proteome</keyword>
<dbReference type="Pfam" id="PF00092">
    <property type="entry name" value="VWA"/>
    <property type="match status" value="1"/>
</dbReference>
<dbReference type="Pfam" id="PF14623">
    <property type="entry name" value="Vint"/>
    <property type="match status" value="1"/>
</dbReference>
<dbReference type="Proteomes" id="UP000076744">
    <property type="component" value="Unassembled WGS sequence"/>
</dbReference>
<dbReference type="Pfam" id="PF14624">
    <property type="entry name" value="Vwaint"/>
    <property type="match status" value="1"/>
</dbReference>
<dbReference type="SMART" id="SM00327">
    <property type="entry name" value="VWA"/>
    <property type="match status" value="1"/>
</dbReference>
<evidence type="ECO:0000313" key="2">
    <source>
        <dbReference type="EMBL" id="OAA70624.1"/>
    </source>
</evidence>
<dbReference type="PANTHER" id="PTHR10579">
    <property type="entry name" value="CALCIUM-ACTIVATED CHLORIDE CHANNEL REGULATOR"/>
    <property type="match status" value="1"/>
</dbReference>
<dbReference type="AlphaFoldDB" id="A0A162LHD7"/>
<dbReference type="SUPFAM" id="SSF53300">
    <property type="entry name" value="vWA-like"/>
    <property type="match status" value="1"/>
</dbReference>
<proteinExistence type="predicted"/>
<feature type="domain" description="VWFA" evidence="1">
    <location>
        <begin position="50"/>
        <end position="238"/>
    </location>
</feature>
<dbReference type="EMBL" id="AZHB01000004">
    <property type="protein sequence ID" value="OAA70624.1"/>
    <property type="molecule type" value="Genomic_DNA"/>
</dbReference>
<gene>
    <name evidence="2" type="ORF">ISF_02598</name>
</gene>
<evidence type="ECO:0000313" key="3">
    <source>
        <dbReference type="Proteomes" id="UP000076744"/>
    </source>
</evidence>
<dbReference type="STRING" id="1081104.A0A162LHD7"/>
<dbReference type="InterPro" id="IPR002035">
    <property type="entry name" value="VWF_A"/>
</dbReference>
<accession>A0A162LHD7</accession>
<dbReference type="RefSeq" id="XP_018706911.1">
    <property type="nucleotide sequence ID" value="XM_018846204.1"/>
</dbReference>
<dbReference type="InterPro" id="IPR039510">
    <property type="entry name" value="Vint_dom"/>
</dbReference>
<dbReference type="InterPro" id="IPR051266">
    <property type="entry name" value="CLCR"/>
</dbReference>